<dbReference type="EMBL" id="CAJVPV010033439">
    <property type="protein sequence ID" value="CAG8746976.1"/>
    <property type="molecule type" value="Genomic_DNA"/>
</dbReference>
<feature type="non-terminal residue" evidence="1">
    <location>
        <position position="1"/>
    </location>
</feature>
<keyword evidence="2" id="KW-1185">Reference proteome</keyword>
<dbReference type="Proteomes" id="UP000789342">
    <property type="component" value="Unassembled WGS sequence"/>
</dbReference>
<accession>A0A9N9NKQ0</accession>
<comment type="caution">
    <text evidence="1">The sequence shown here is derived from an EMBL/GenBank/DDBJ whole genome shotgun (WGS) entry which is preliminary data.</text>
</comment>
<feature type="non-terminal residue" evidence="1">
    <location>
        <position position="80"/>
    </location>
</feature>
<protein>
    <submittedName>
        <fullName evidence="1">15083_t:CDS:1</fullName>
    </submittedName>
</protein>
<sequence length="80" mass="9146">NKIELPSDIVILREQLSDLINFVYSNLVENSGNMNYMVGRAILISKNDKVEKIFDLIMNRLPGEVYTYYSADFIGLKDGN</sequence>
<gene>
    <name evidence="1" type="ORF">AMORRO_LOCUS15109</name>
</gene>
<evidence type="ECO:0000313" key="1">
    <source>
        <dbReference type="EMBL" id="CAG8746976.1"/>
    </source>
</evidence>
<dbReference type="OrthoDB" id="2423025at2759"/>
<proteinExistence type="predicted"/>
<organism evidence="1 2">
    <name type="scientific">Acaulospora morrowiae</name>
    <dbReference type="NCBI Taxonomy" id="94023"/>
    <lineage>
        <taxon>Eukaryota</taxon>
        <taxon>Fungi</taxon>
        <taxon>Fungi incertae sedis</taxon>
        <taxon>Mucoromycota</taxon>
        <taxon>Glomeromycotina</taxon>
        <taxon>Glomeromycetes</taxon>
        <taxon>Diversisporales</taxon>
        <taxon>Acaulosporaceae</taxon>
        <taxon>Acaulospora</taxon>
    </lineage>
</organism>
<dbReference type="AlphaFoldDB" id="A0A9N9NKQ0"/>
<evidence type="ECO:0000313" key="2">
    <source>
        <dbReference type="Proteomes" id="UP000789342"/>
    </source>
</evidence>
<reference evidence="1" key="1">
    <citation type="submission" date="2021-06" db="EMBL/GenBank/DDBJ databases">
        <authorList>
            <person name="Kallberg Y."/>
            <person name="Tangrot J."/>
            <person name="Rosling A."/>
        </authorList>
    </citation>
    <scope>NUCLEOTIDE SEQUENCE</scope>
    <source>
        <strain evidence="1">CL551</strain>
    </source>
</reference>
<name>A0A9N9NKQ0_9GLOM</name>